<evidence type="ECO:0000256" key="1">
    <source>
        <dbReference type="SAM" id="MobiDB-lite"/>
    </source>
</evidence>
<feature type="region of interest" description="Disordered" evidence="1">
    <location>
        <begin position="187"/>
        <end position="216"/>
    </location>
</feature>
<evidence type="ECO:0000313" key="3">
    <source>
        <dbReference type="Proteomes" id="UP000023152"/>
    </source>
</evidence>
<reference evidence="2 3" key="1">
    <citation type="journal article" date="2013" name="Curr. Biol.">
        <title>The Genome of the Foraminiferan Reticulomyxa filosa.</title>
        <authorList>
            <person name="Glockner G."/>
            <person name="Hulsmann N."/>
            <person name="Schleicher M."/>
            <person name="Noegel A.A."/>
            <person name="Eichinger L."/>
            <person name="Gallinger C."/>
            <person name="Pawlowski J."/>
            <person name="Sierra R."/>
            <person name="Euteneuer U."/>
            <person name="Pillet L."/>
            <person name="Moustafa A."/>
            <person name="Platzer M."/>
            <person name="Groth M."/>
            <person name="Szafranski K."/>
            <person name="Schliwa M."/>
        </authorList>
    </citation>
    <scope>NUCLEOTIDE SEQUENCE [LARGE SCALE GENOMIC DNA]</scope>
</reference>
<feature type="compositionally biased region" description="Basic residues" evidence="1">
    <location>
        <begin position="201"/>
        <end position="213"/>
    </location>
</feature>
<name>X6MEH1_RETFI</name>
<protein>
    <submittedName>
        <fullName evidence="2">Uncharacterized protein</fullName>
    </submittedName>
</protein>
<comment type="caution">
    <text evidence="2">The sequence shown here is derived from an EMBL/GenBank/DDBJ whole genome shotgun (WGS) entry which is preliminary data.</text>
</comment>
<proteinExistence type="predicted"/>
<gene>
    <name evidence="2" type="ORF">RFI_24993</name>
</gene>
<sequence>MLVGSKSGRSMICFKVQFAYGMLLSSEDMCPNDNWWGGGKRFKKQKKKKEAKIQCLVILVFQIRHEKRFGGSRFKKDMTFEVKDNTMSESKLPTYMTKNFGQFADDFAQRNESVGARYEQVREKQKQLKEWEKAMSSETKACKELINFKMRQLSCVINDTQSKLRTHLLKEKNEKLAYYKNRLQHLRSQVKKEQNEDPVSKKKKNKKTKQRVKRSTDDKFTNAIAKYGTCMYDNKIKSKRLSVIEKSAFSITVAWGSNSKSAKKNKNIAVDDDVVIEYMQLDFENYGKKSEEKWTEVSLTAREKSSRFCCVDHLHEDTVYVFRLKGQHHFNPCVAVVCRTSL</sequence>
<dbReference type="Proteomes" id="UP000023152">
    <property type="component" value="Unassembled WGS sequence"/>
</dbReference>
<evidence type="ECO:0000313" key="2">
    <source>
        <dbReference type="EMBL" id="ETO12383.1"/>
    </source>
</evidence>
<organism evidence="2 3">
    <name type="scientific">Reticulomyxa filosa</name>
    <dbReference type="NCBI Taxonomy" id="46433"/>
    <lineage>
        <taxon>Eukaryota</taxon>
        <taxon>Sar</taxon>
        <taxon>Rhizaria</taxon>
        <taxon>Retaria</taxon>
        <taxon>Foraminifera</taxon>
        <taxon>Monothalamids</taxon>
        <taxon>Reticulomyxidae</taxon>
        <taxon>Reticulomyxa</taxon>
    </lineage>
</organism>
<keyword evidence="3" id="KW-1185">Reference proteome</keyword>
<accession>X6MEH1</accession>
<dbReference type="AlphaFoldDB" id="X6MEH1"/>
<dbReference type="EMBL" id="ASPP01021462">
    <property type="protein sequence ID" value="ETO12383.1"/>
    <property type="molecule type" value="Genomic_DNA"/>
</dbReference>
<feature type="compositionally biased region" description="Basic and acidic residues" evidence="1">
    <location>
        <begin position="190"/>
        <end position="200"/>
    </location>
</feature>